<evidence type="ECO:0000313" key="2">
    <source>
        <dbReference type="EMBL" id="GAU89604.1"/>
    </source>
</evidence>
<dbReference type="Proteomes" id="UP000186922">
    <property type="component" value="Unassembled WGS sequence"/>
</dbReference>
<evidence type="ECO:0000256" key="1">
    <source>
        <dbReference type="SAM" id="Phobius"/>
    </source>
</evidence>
<keyword evidence="1" id="KW-1133">Transmembrane helix</keyword>
<dbReference type="EMBL" id="BDGG01000001">
    <property type="protein sequence ID" value="GAU89604.1"/>
    <property type="molecule type" value="Genomic_DNA"/>
</dbReference>
<gene>
    <name evidence="2" type="primary">RvY_02137</name>
    <name evidence="2" type="synonym">RvY_02137.2</name>
    <name evidence="2" type="ORF">RvY_02137-2</name>
</gene>
<keyword evidence="1" id="KW-0472">Membrane</keyword>
<feature type="transmembrane region" description="Helical" evidence="1">
    <location>
        <begin position="42"/>
        <end position="64"/>
    </location>
</feature>
<keyword evidence="1" id="KW-0812">Transmembrane</keyword>
<organism evidence="2 3">
    <name type="scientific">Ramazzottius varieornatus</name>
    <name type="common">Water bear</name>
    <name type="synonym">Tardigrade</name>
    <dbReference type="NCBI Taxonomy" id="947166"/>
    <lineage>
        <taxon>Eukaryota</taxon>
        <taxon>Metazoa</taxon>
        <taxon>Ecdysozoa</taxon>
        <taxon>Tardigrada</taxon>
        <taxon>Eutardigrada</taxon>
        <taxon>Parachela</taxon>
        <taxon>Hypsibioidea</taxon>
        <taxon>Ramazzottiidae</taxon>
        <taxon>Ramazzottius</taxon>
    </lineage>
</organism>
<dbReference type="AlphaFoldDB" id="A0A1D1UIP6"/>
<comment type="caution">
    <text evidence="2">The sequence shown here is derived from an EMBL/GenBank/DDBJ whole genome shotgun (WGS) entry which is preliminary data.</text>
</comment>
<keyword evidence="3" id="KW-1185">Reference proteome</keyword>
<accession>A0A1D1UIP6</accession>
<proteinExistence type="predicted"/>
<protein>
    <submittedName>
        <fullName evidence="2">Uncharacterized protein</fullName>
    </submittedName>
</protein>
<sequence>MTASRILDLPPPPESVPLCSLYTDSLNTTKMELQHRLQDREIILLACAIMQTSLFQITFLSFVLPGSDGFDRETGPTPSI</sequence>
<evidence type="ECO:0000313" key="3">
    <source>
        <dbReference type="Proteomes" id="UP000186922"/>
    </source>
</evidence>
<name>A0A1D1UIP6_RAMVA</name>
<reference evidence="2 3" key="1">
    <citation type="journal article" date="2016" name="Nat. Commun.">
        <title>Extremotolerant tardigrade genome and improved radiotolerance of human cultured cells by tardigrade-unique protein.</title>
        <authorList>
            <person name="Hashimoto T."/>
            <person name="Horikawa D.D."/>
            <person name="Saito Y."/>
            <person name="Kuwahara H."/>
            <person name="Kozuka-Hata H."/>
            <person name="Shin-I T."/>
            <person name="Minakuchi Y."/>
            <person name="Ohishi K."/>
            <person name="Motoyama A."/>
            <person name="Aizu T."/>
            <person name="Enomoto A."/>
            <person name="Kondo K."/>
            <person name="Tanaka S."/>
            <person name="Hara Y."/>
            <person name="Koshikawa S."/>
            <person name="Sagara H."/>
            <person name="Miura T."/>
            <person name="Yokobori S."/>
            <person name="Miyagawa K."/>
            <person name="Suzuki Y."/>
            <person name="Kubo T."/>
            <person name="Oyama M."/>
            <person name="Kohara Y."/>
            <person name="Fujiyama A."/>
            <person name="Arakawa K."/>
            <person name="Katayama T."/>
            <person name="Toyoda A."/>
            <person name="Kunieda T."/>
        </authorList>
    </citation>
    <scope>NUCLEOTIDE SEQUENCE [LARGE SCALE GENOMIC DNA]</scope>
    <source>
        <strain evidence="2 3">YOKOZUNA-1</strain>
    </source>
</reference>